<dbReference type="Gene3D" id="1.10.8.430">
    <property type="entry name" value="Helical domain of apoptotic protease-activating factors"/>
    <property type="match status" value="1"/>
</dbReference>
<dbReference type="SUPFAM" id="SSF52540">
    <property type="entry name" value="P-loop containing nucleoside triphosphate hydrolases"/>
    <property type="match status" value="1"/>
</dbReference>
<dbReference type="GO" id="GO:0006952">
    <property type="term" value="P:defense response"/>
    <property type="evidence" value="ECO:0007669"/>
    <property type="project" value="UniProtKB-KW"/>
</dbReference>
<proteinExistence type="predicted"/>
<keyword evidence="5" id="KW-1185">Reference proteome</keyword>
<accession>A0AA38C4F2</accession>
<protein>
    <recommendedName>
        <fullName evidence="3">TIR domain-containing protein</fullName>
    </recommendedName>
</protein>
<dbReference type="Pfam" id="PF01582">
    <property type="entry name" value="TIR"/>
    <property type="match status" value="1"/>
</dbReference>
<evidence type="ECO:0000256" key="1">
    <source>
        <dbReference type="ARBA" id="ARBA00022614"/>
    </source>
</evidence>
<dbReference type="SMART" id="SM00255">
    <property type="entry name" value="TIR"/>
    <property type="match status" value="1"/>
</dbReference>
<gene>
    <name evidence="4" type="ORF">KI387_033939</name>
</gene>
<dbReference type="InterPro" id="IPR032675">
    <property type="entry name" value="LRR_dom_sf"/>
</dbReference>
<dbReference type="SUPFAM" id="SSF52058">
    <property type="entry name" value="L domain-like"/>
    <property type="match status" value="2"/>
</dbReference>
<dbReference type="Gene3D" id="3.40.50.10140">
    <property type="entry name" value="Toll/interleukin-1 receptor homology (TIR) domain"/>
    <property type="match status" value="1"/>
</dbReference>
<keyword evidence="2" id="KW-0611">Plant defense</keyword>
<dbReference type="Proteomes" id="UP000824469">
    <property type="component" value="Unassembled WGS sequence"/>
</dbReference>
<dbReference type="PANTHER" id="PTHR11017">
    <property type="entry name" value="LEUCINE-RICH REPEAT-CONTAINING PROTEIN"/>
    <property type="match status" value="1"/>
</dbReference>
<sequence length="1248" mass="141459">MGSSSENAFEGIAPLTLSSESQPLQSPDFPSYDVFINHRGPDVKKTLAEAIYRHLSAFNLRVFLDQKELRTGDFLPAAIQHALATSKINVAIFSPRYAESPWCLAELSFMLKNGAKIIPVFYNVEPFHVRYIKSGLYAQAFTDYQRKNRIDPNIVEKWKDDVHRVSFTTGLLYNDSTGNSDEEILLKSIVDRVLEAAKGEELEVAKHPVGLDDAFQSFRNTILESDEQQSGYVKVVGIVGMGGSGKTTLAKKIYNESSWAYKGRCCFLSDVRTEGTKNGLASLQCKLLQKLVHYDWKINNTSEGKGLSRSRLQNREVLMVLDDIDNEEQIDALLVKEVLGAGSLVIVTSRDKGVLTSSGISLFHEVKGMGEAHAKQLFCWHAFCLPNPSPGFETLVEKFLIACSGLPLSLKVIGALLYKKNIVYWNGTLEKMGKRILPSNIINTLKISFEALDREEREIFLDIAWFFSGEDKNMLIKIWDGSGWSSLQSVDNLEQKCLVEFVHENKGYEKRGEDRVVIRMHDHLRDMGRDVIDNQSPPSRLWRPDDVRNYLSRHQLELILEVRGICTSPTPDLYGRMEMPMTMHPLSTWKACWMQILEICGVSAIFRGFPGRVVGSALRLLAAQGESVIRDFSDFSKELMWLRWDSYTYNSIPSHFSMRNLRVLEVIVDGHHYLDTLWQSHEQAPTQLRELYVSSLKKLPESIGLLKHLVKIVMRGSFLKTLPDELCQLKFLNHLDLRACLNLESLPNRFGDLTNLRHLDLGYCYSIKVLPDSFSQLIQVQYLCLYNCESLTVSEDIFRNIRTLEYFEMGSARVERLPASITSQSLLRNLRVCCPSLQVLPTDIGELHNLRALKVESKALTSFPSSLENLSSLKSLTLNNCRKFNLVPESIARLTKLECLSLYETDVRLLPQGLTCLLNLVELSVMYSPLGDVMLSGPTYALFALKSITFIRTKTVNLSISKEVCPNLETLEIQDCENLVEVKALPITLVNLDLHGCQRLKKISGLSNVKKLRYINVSGCLELQEIEDMSLLNSLERLIADGCCMLTKMEGLQHLPLLKDIQIAACHSGVWDSIQCLTRLPSKIFSITLNMKTVGGDQSEVDSILSSFRFSITILEFSTEWVCKLEVEEVRSCAALIMVSLCKSSDRETHDSEKGIVKLGSKYSMQEYMLTVKTENECEWIMISLFTRGSMYIQELKMIKVEGDIGVYAALPFESKKGWVVLLRQGEEWKLTDIWEKLFTYAHSKRQI</sequence>
<dbReference type="InterPro" id="IPR058192">
    <property type="entry name" value="WHD_ROQ1-like"/>
</dbReference>
<dbReference type="InterPro" id="IPR035897">
    <property type="entry name" value="Toll_tir_struct_dom_sf"/>
</dbReference>
<dbReference type="InterPro" id="IPR036390">
    <property type="entry name" value="WH_DNA-bd_sf"/>
</dbReference>
<dbReference type="PROSITE" id="PS50104">
    <property type="entry name" value="TIR"/>
    <property type="match status" value="1"/>
</dbReference>
<dbReference type="OMA" id="TENECEW"/>
<feature type="domain" description="TIR" evidence="3">
    <location>
        <begin position="30"/>
        <end position="176"/>
    </location>
</feature>
<evidence type="ECO:0000259" key="3">
    <source>
        <dbReference type="PROSITE" id="PS50104"/>
    </source>
</evidence>
<dbReference type="SUPFAM" id="SSF52200">
    <property type="entry name" value="Toll/Interleukin receptor TIR domain"/>
    <property type="match status" value="1"/>
</dbReference>
<dbReference type="InterPro" id="IPR002182">
    <property type="entry name" value="NB-ARC"/>
</dbReference>
<dbReference type="Pfam" id="PF00931">
    <property type="entry name" value="NB-ARC"/>
    <property type="match status" value="1"/>
</dbReference>
<dbReference type="InterPro" id="IPR042197">
    <property type="entry name" value="Apaf_helical"/>
</dbReference>
<comment type="caution">
    <text evidence="4">The sequence shown here is derived from an EMBL/GenBank/DDBJ whole genome shotgun (WGS) entry which is preliminary data.</text>
</comment>
<dbReference type="Gene3D" id="3.80.10.10">
    <property type="entry name" value="Ribonuclease Inhibitor"/>
    <property type="match status" value="2"/>
</dbReference>
<dbReference type="PANTHER" id="PTHR11017:SF385">
    <property type="entry name" value="DISEASE RESISTANCE PROTEIN (TIR-NBS-LRR CLASS)-RELATED"/>
    <property type="match status" value="1"/>
</dbReference>
<dbReference type="AlphaFoldDB" id="A0AA38C4F2"/>
<dbReference type="InterPro" id="IPR044974">
    <property type="entry name" value="Disease_R_plants"/>
</dbReference>
<dbReference type="InterPro" id="IPR027417">
    <property type="entry name" value="P-loop_NTPase"/>
</dbReference>
<dbReference type="Gene3D" id="3.40.50.300">
    <property type="entry name" value="P-loop containing nucleotide triphosphate hydrolases"/>
    <property type="match status" value="1"/>
</dbReference>
<dbReference type="SUPFAM" id="SSF46785">
    <property type="entry name" value="Winged helix' DNA-binding domain"/>
    <property type="match status" value="1"/>
</dbReference>
<evidence type="ECO:0000313" key="4">
    <source>
        <dbReference type="EMBL" id="KAH9289822.1"/>
    </source>
</evidence>
<evidence type="ECO:0000313" key="5">
    <source>
        <dbReference type="Proteomes" id="UP000824469"/>
    </source>
</evidence>
<evidence type="ECO:0000256" key="2">
    <source>
        <dbReference type="ARBA" id="ARBA00022821"/>
    </source>
</evidence>
<reference evidence="4 5" key="1">
    <citation type="journal article" date="2021" name="Nat. Plants">
        <title>The Taxus genome provides insights into paclitaxel biosynthesis.</title>
        <authorList>
            <person name="Xiong X."/>
            <person name="Gou J."/>
            <person name="Liao Q."/>
            <person name="Li Y."/>
            <person name="Zhou Q."/>
            <person name="Bi G."/>
            <person name="Li C."/>
            <person name="Du R."/>
            <person name="Wang X."/>
            <person name="Sun T."/>
            <person name="Guo L."/>
            <person name="Liang H."/>
            <person name="Lu P."/>
            <person name="Wu Y."/>
            <person name="Zhang Z."/>
            <person name="Ro D.K."/>
            <person name="Shang Y."/>
            <person name="Huang S."/>
            <person name="Yan J."/>
        </authorList>
    </citation>
    <scope>NUCLEOTIDE SEQUENCE [LARGE SCALE GENOMIC DNA]</scope>
    <source>
        <strain evidence="4">Ta-2019</strain>
    </source>
</reference>
<dbReference type="GO" id="GO:0043531">
    <property type="term" value="F:ADP binding"/>
    <property type="evidence" value="ECO:0007669"/>
    <property type="project" value="InterPro"/>
</dbReference>
<dbReference type="PRINTS" id="PR00364">
    <property type="entry name" value="DISEASERSIST"/>
</dbReference>
<dbReference type="InterPro" id="IPR000157">
    <property type="entry name" value="TIR_dom"/>
</dbReference>
<organism evidence="4 5">
    <name type="scientific">Taxus chinensis</name>
    <name type="common">Chinese yew</name>
    <name type="synonym">Taxus wallichiana var. chinensis</name>
    <dbReference type="NCBI Taxonomy" id="29808"/>
    <lineage>
        <taxon>Eukaryota</taxon>
        <taxon>Viridiplantae</taxon>
        <taxon>Streptophyta</taxon>
        <taxon>Embryophyta</taxon>
        <taxon>Tracheophyta</taxon>
        <taxon>Spermatophyta</taxon>
        <taxon>Pinopsida</taxon>
        <taxon>Pinidae</taxon>
        <taxon>Conifers II</taxon>
        <taxon>Cupressales</taxon>
        <taxon>Taxaceae</taxon>
        <taxon>Taxus</taxon>
    </lineage>
</organism>
<dbReference type="Pfam" id="PF23282">
    <property type="entry name" value="WHD_ROQ1"/>
    <property type="match status" value="1"/>
</dbReference>
<dbReference type="EMBL" id="JAHRHJ020003813">
    <property type="protein sequence ID" value="KAH9289822.1"/>
    <property type="molecule type" value="Genomic_DNA"/>
</dbReference>
<dbReference type="GO" id="GO:0007165">
    <property type="term" value="P:signal transduction"/>
    <property type="evidence" value="ECO:0007669"/>
    <property type="project" value="InterPro"/>
</dbReference>
<name>A0AA38C4F2_TAXCH</name>
<keyword evidence="1" id="KW-0433">Leucine-rich repeat</keyword>